<reference evidence="3 4" key="1">
    <citation type="journal article" date="2016" name="Front. Microbiol.">
        <title>Genomic Resource of Rice Seed Associated Bacteria.</title>
        <authorList>
            <person name="Midha S."/>
            <person name="Bansal K."/>
            <person name="Sharma S."/>
            <person name="Kumar N."/>
            <person name="Patil P.P."/>
            <person name="Chaudhry V."/>
            <person name="Patil P.B."/>
        </authorList>
    </citation>
    <scope>NUCLEOTIDE SEQUENCE [LARGE SCALE GENOMIC DNA]</scope>
    <source>
        <strain evidence="3 4">NS226</strain>
    </source>
</reference>
<dbReference type="GO" id="GO:0009103">
    <property type="term" value="P:lipopolysaccharide biosynthetic process"/>
    <property type="evidence" value="ECO:0007669"/>
    <property type="project" value="TreeGrafter"/>
</dbReference>
<dbReference type="GO" id="GO:0016757">
    <property type="term" value="F:glycosyltransferase activity"/>
    <property type="evidence" value="ECO:0007669"/>
    <property type="project" value="InterPro"/>
</dbReference>
<dbReference type="OrthoDB" id="9801609at2"/>
<gene>
    <name evidence="3" type="ORF">NS226_01315</name>
</gene>
<sequence>MIDIALNGRFLTRQPTGVDRVAEEIILALDELLERKGSDHPPFRAELLVPPSQERSLPLKHIGTRIVGKRGGHAWEQTELSSAAGRRWLVNLCNTAPAFRRRSMVLIHDAQVYQTPESYSRSFRLVYRVLLPLAARRSAVVGTVSEFSKEMLEQYGVAPKGKITVLPNGCDHMNRVEPDEMAVERWQLREKPYFMMLGSLSAHKNIRTALEAAAAAGIERLIVAGGGNARVFAQSSLPQTPNSEFLGRVTDAELKTLYAHARALLFPSFFEGFGLPPLEAMSCRCPVIASTAAAVRETCGEAALYADPHKVSDWTAAIRRLDQDGDERARLANLGPARARAFTWEADARKLLSALAEAEAR</sequence>
<dbReference type="AlphaFoldDB" id="A0A175RF03"/>
<keyword evidence="1" id="KW-0808">Transferase</keyword>
<dbReference type="SUPFAM" id="SSF53756">
    <property type="entry name" value="UDP-Glycosyltransferase/glycogen phosphorylase"/>
    <property type="match status" value="1"/>
</dbReference>
<dbReference type="PANTHER" id="PTHR46401:SF2">
    <property type="entry name" value="GLYCOSYLTRANSFERASE WBBK-RELATED"/>
    <property type="match status" value="1"/>
</dbReference>
<evidence type="ECO:0000313" key="4">
    <source>
        <dbReference type="Proteomes" id="UP000078272"/>
    </source>
</evidence>
<accession>A0A175RF03</accession>
<dbReference type="STRING" id="401562.NS365_16570"/>
<dbReference type="PANTHER" id="PTHR46401">
    <property type="entry name" value="GLYCOSYLTRANSFERASE WBBK-RELATED"/>
    <property type="match status" value="1"/>
</dbReference>
<dbReference type="EMBL" id="LDPZ01000004">
    <property type="protein sequence ID" value="KTQ98217.1"/>
    <property type="molecule type" value="Genomic_DNA"/>
</dbReference>
<comment type="caution">
    <text evidence="3">The sequence shown here is derived from an EMBL/GenBank/DDBJ whole genome shotgun (WGS) entry which is preliminary data.</text>
</comment>
<dbReference type="Pfam" id="PF00534">
    <property type="entry name" value="Glycos_transf_1"/>
    <property type="match status" value="1"/>
</dbReference>
<dbReference type="InterPro" id="IPR001296">
    <property type="entry name" value="Glyco_trans_1"/>
</dbReference>
<evidence type="ECO:0000259" key="2">
    <source>
        <dbReference type="Pfam" id="PF00534"/>
    </source>
</evidence>
<proteinExistence type="predicted"/>
<evidence type="ECO:0000256" key="1">
    <source>
        <dbReference type="ARBA" id="ARBA00022679"/>
    </source>
</evidence>
<evidence type="ECO:0000313" key="3">
    <source>
        <dbReference type="EMBL" id="KTQ98217.1"/>
    </source>
</evidence>
<dbReference type="PATRIC" id="fig|401562.3.peg.3141"/>
<dbReference type="CDD" id="cd03809">
    <property type="entry name" value="GT4_MtfB-like"/>
    <property type="match status" value="1"/>
</dbReference>
<organism evidence="3 4">
    <name type="scientific">Aureimonas ureilytica</name>
    <dbReference type="NCBI Taxonomy" id="401562"/>
    <lineage>
        <taxon>Bacteria</taxon>
        <taxon>Pseudomonadati</taxon>
        <taxon>Pseudomonadota</taxon>
        <taxon>Alphaproteobacteria</taxon>
        <taxon>Hyphomicrobiales</taxon>
        <taxon>Aurantimonadaceae</taxon>
        <taxon>Aureimonas</taxon>
    </lineage>
</organism>
<dbReference type="Gene3D" id="3.40.50.2000">
    <property type="entry name" value="Glycogen Phosphorylase B"/>
    <property type="match status" value="2"/>
</dbReference>
<dbReference type="RefSeq" id="WP_058633443.1">
    <property type="nucleotide sequence ID" value="NZ_LDPZ01000004.1"/>
</dbReference>
<dbReference type="Proteomes" id="UP000078272">
    <property type="component" value="Unassembled WGS sequence"/>
</dbReference>
<name>A0A175RF03_9HYPH</name>
<protein>
    <recommendedName>
        <fullName evidence="2">Glycosyl transferase family 1 domain-containing protein</fullName>
    </recommendedName>
</protein>
<feature type="domain" description="Glycosyl transferase family 1" evidence="2">
    <location>
        <begin position="190"/>
        <end position="333"/>
    </location>
</feature>